<dbReference type="Proteomes" id="UP000002411">
    <property type="component" value="Chromosome"/>
</dbReference>
<accession>A5N078</accession>
<dbReference type="InterPro" id="IPR036938">
    <property type="entry name" value="PAP2/HPO_sf"/>
</dbReference>
<dbReference type="SUPFAM" id="SSF48317">
    <property type="entry name" value="Acid phosphatase/Vanadium-dependent haloperoxidase"/>
    <property type="match status" value="1"/>
</dbReference>
<evidence type="ECO:0000313" key="3">
    <source>
        <dbReference type="EMBL" id="EDK34524.1"/>
    </source>
</evidence>
<dbReference type="STRING" id="431943.CKL_2512"/>
<dbReference type="Pfam" id="PF01569">
    <property type="entry name" value="PAP2"/>
    <property type="match status" value="1"/>
</dbReference>
<reference evidence="3 4" key="1">
    <citation type="journal article" date="2008" name="Proc. Natl. Acad. Sci. U.S.A.">
        <title>The genome of Clostridium kluyveri, a strict anaerobe with unique metabolic features.</title>
        <authorList>
            <person name="Seedorf H."/>
            <person name="Fricke W.F."/>
            <person name="Veith B."/>
            <person name="Brueggemann H."/>
            <person name="Liesegang H."/>
            <person name="Strittmatter A."/>
            <person name="Miethke M."/>
            <person name="Buckel W."/>
            <person name="Hinderberger J."/>
            <person name="Li F."/>
            <person name="Hagemeier C."/>
            <person name="Thauer R.K."/>
            <person name="Gottschalk G."/>
        </authorList>
    </citation>
    <scope>NUCLEOTIDE SEQUENCE [LARGE SCALE GENOMIC DNA]</scope>
    <source>
        <strain evidence="4">ATCC 8527 / DSM 555 / NCIMB 10680</strain>
    </source>
</reference>
<proteinExistence type="predicted"/>
<name>A5N078_CLOK5</name>
<keyword evidence="1" id="KW-0472">Membrane</keyword>
<evidence type="ECO:0000259" key="2">
    <source>
        <dbReference type="Pfam" id="PF01569"/>
    </source>
</evidence>
<sequence length="232" mass="27009">MKRLRNFTKTHRHFYWVLMLIPILIWFKYLEATLVPEYMVYSPLDDLIPMVPALIVPYLLWFPYIAYGVIYTGIYSKRDFYRLIIFLAGGMSTAYIIYMIFPNGQELRPAVLGNDPFSFMVRLIYETDTPTNICPSVHVINSIAVHSALCHSKAFERVKYGKQKSGILMVLICLSTVMIKQHSIVDVAGGTMIGVLFNMLLYHVIEPKEKRKEYSLSHCAEEDYQEYGDRYF</sequence>
<dbReference type="AlphaFoldDB" id="A5N078"/>
<keyword evidence="4" id="KW-1185">Reference proteome</keyword>
<feature type="transmembrane region" description="Helical" evidence="1">
    <location>
        <begin position="83"/>
        <end position="101"/>
    </location>
</feature>
<feature type="transmembrane region" description="Helical" evidence="1">
    <location>
        <begin position="50"/>
        <end position="71"/>
    </location>
</feature>
<evidence type="ECO:0000256" key="1">
    <source>
        <dbReference type="SAM" id="Phobius"/>
    </source>
</evidence>
<organism evidence="3 4">
    <name type="scientific">Clostridium kluyveri (strain ATCC 8527 / DSM 555 / NBRC 12016 / NCIMB 10680 / K1)</name>
    <dbReference type="NCBI Taxonomy" id="431943"/>
    <lineage>
        <taxon>Bacteria</taxon>
        <taxon>Bacillati</taxon>
        <taxon>Bacillota</taxon>
        <taxon>Clostridia</taxon>
        <taxon>Eubacteriales</taxon>
        <taxon>Clostridiaceae</taxon>
        <taxon>Clostridium</taxon>
    </lineage>
</organism>
<dbReference type="Gene3D" id="1.20.144.10">
    <property type="entry name" value="Phosphatidic acid phosphatase type 2/haloperoxidase"/>
    <property type="match status" value="1"/>
</dbReference>
<keyword evidence="1" id="KW-1133">Transmembrane helix</keyword>
<feature type="transmembrane region" description="Helical" evidence="1">
    <location>
        <begin position="184"/>
        <end position="205"/>
    </location>
</feature>
<dbReference type="InterPro" id="IPR000326">
    <property type="entry name" value="PAP2/HPO"/>
</dbReference>
<keyword evidence="1" id="KW-0812">Transmembrane</keyword>
<dbReference type="RefSeq" id="WP_012102858.1">
    <property type="nucleotide sequence ID" value="NC_009706.1"/>
</dbReference>
<dbReference type="HOGENOM" id="CLU_102949_1_0_9"/>
<dbReference type="eggNOG" id="COG0671">
    <property type="taxonomic scope" value="Bacteria"/>
</dbReference>
<gene>
    <name evidence="3" type="ordered locus">CKL_2512</name>
</gene>
<feature type="transmembrane region" description="Helical" evidence="1">
    <location>
        <begin position="12"/>
        <end position="30"/>
    </location>
</feature>
<feature type="domain" description="Phosphatidic acid phosphatase type 2/haloperoxidase" evidence="2">
    <location>
        <begin position="116"/>
        <end position="206"/>
    </location>
</feature>
<dbReference type="KEGG" id="ckl:CKL_2512"/>
<protein>
    <submittedName>
        <fullName evidence="3">Predicted phosphatase</fullName>
    </submittedName>
</protein>
<evidence type="ECO:0000313" key="4">
    <source>
        <dbReference type="Proteomes" id="UP000002411"/>
    </source>
</evidence>
<dbReference type="EMBL" id="CP000673">
    <property type="protein sequence ID" value="EDK34524.1"/>
    <property type="molecule type" value="Genomic_DNA"/>
</dbReference>